<dbReference type="Proteomes" id="UP000789831">
    <property type="component" value="Unassembled WGS sequence"/>
</dbReference>
<sequence length="346" mass="40523">EQLSIEINIQALKPTRNLKLAIQTALESNTPIENLKLVLQEFGNFFPTKIILENLLVNWKENIQQFDSSYMIEMGGDPIDLSQIPEWLENISNQHSEWHIIKRVVIPLYKILDKNQQRDIENLLINKDYVLMKENTPFFNYSTGYQRILFDSQLKSNNYQLFGIVTCNGEKLENVYVRFSLKTVYGFSVSWHDFRQDYIPVNDSDRITFDSSQTYILQWIIIGCPSEIGYFDPTTRNISVKSGVKELKLKHDMTTQSTPIEVGKSLFQKNIVILDVEYTPLPTYLFFKTKIGEWKEDGSFEIQIQEENSKPIAMDDDYIAKIRWCVLKIDDPQKRTWEHLGELLLN</sequence>
<dbReference type="EMBL" id="CAJVPL010000966">
    <property type="protein sequence ID" value="CAG8543975.1"/>
    <property type="molecule type" value="Genomic_DNA"/>
</dbReference>
<gene>
    <name evidence="1" type="ORF">AGERDE_LOCUS6325</name>
    <name evidence="2" type="ORF">AGERDE_LOCUS6328</name>
</gene>
<reference evidence="1" key="1">
    <citation type="submission" date="2021-06" db="EMBL/GenBank/DDBJ databases">
        <authorList>
            <person name="Kallberg Y."/>
            <person name="Tangrot J."/>
            <person name="Rosling A."/>
        </authorList>
    </citation>
    <scope>NUCLEOTIDE SEQUENCE</scope>
    <source>
        <strain evidence="1">MT106</strain>
    </source>
</reference>
<proteinExistence type="predicted"/>
<dbReference type="OrthoDB" id="2399193at2759"/>
<comment type="caution">
    <text evidence="1">The sequence shown here is derived from an EMBL/GenBank/DDBJ whole genome shotgun (WGS) entry which is preliminary data.</text>
</comment>
<evidence type="ECO:0000313" key="1">
    <source>
        <dbReference type="EMBL" id="CAG8543916.1"/>
    </source>
</evidence>
<keyword evidence="3" id="KW-1185">Reference proteome</keyword>
<dbReference type="AlphaFoldDB" id="A0A9N9AVI0"/>
<dbReference type="EMBL" id="CAJVPL010000966">
    <property type="protein sequence ID" value="CAG8543916.1"/>
    <property type="molecule type" value="Genomic_DNA"/>
</dbReference>
<accession>A0A9N9AVI0</accession>
<name>A0A9N9AVI0_9GLOM</name>
<evidence type="ECO:0000313" key="2">
    <source>
        <dbReference type="EMBL" id="CAG8543975.1"/>
    </source>
</evidence>
<evidence type="ECO:0000313" key="3">
    <source>
        <dbReference type="Proteomes" id="UP000789831"/>
    </source>
</evidence>
<organism evidence="1 3">
    <name type="scientific">Ambispora gerdemannii</name>
    <dbReference type="NCBI Taxonomy" id="144530"/>
    <lineage>
        <taxon>Eukaryota</taxon>
        <taxon>Fungi</taxon>
        <taxon>Fungi incertae sedis</taxon>
        <taxon>Mucoromycota</taxon>
        <taxon>Glomeromycotina</taxon>
        <taxon>Glomeromycetes</taxon>
        <taxon>Archaeosporales</taxon>
        <taxon>Ambisporaceae</taxon>
        <taxon>Ambispora</taxon>
    </lineage>
</organism>
<protein>
    <submittedName>
        <fullName evidence="1">4874_t:CDS:1</fullName>
    </submittedName>
    <submittedName>
        <fullName evidence="2">4877_t:CDS:1</fullName>
    </submittedName>
</protein>
<feature type="non-terminal residue" evidence="1">
    <location>
        <position position="1"/>
    </location>
</feature>